<protein>
    <recommendedName>
        <fullName evidence="3">ATP-dependent DNA helicase</fullName>
    </recommendedName>
</protein>
<reference evidence="1 2" key="1">
    <citation type="submission" date="2017-03" db="EMBL/GenBank/DDBJ databases">
        <title>WGS assembly of Porphyra umbilicalis.</title>
        <authorList>
            <person name="Brawley S.H."/>
            <person name="Blouin N.A."/>
            <person name="Ficko-Blean E."/>
            <person name="Wheeler G.L."/>
            <person name="Lohr M."/>
            <person name="Goodson H.V."/>
            <person name="Jenkins J.W."/>
            <person name="Blaby-Haas C.E."/>
            <person name="Helliwell K.E."/>
            <person name="Chan C."/>
            <person name="Marriage T."/>
            <person name="Bhattacharya D."/>
            <person name="Klein A.S."/>
            <person name="Badis Y."/>
            <person name="Brodie J."/>
            <person name="Cao Y."/>
            <person name="Collen J."/>
            <person name="Dittami S.M."/>
            <person name="Gachon C.M."/>
            <person name="Green B.R."/>
            <person name="Karpowicz S."/>
            <person name="Kim J.W."/>
            <person name="Kudahl U."/>
            <person name="Lin S."/>
            <person name="Michel G."/>
            <person name="Mittag M."/>
            <person name="Olson B.J."/>
            <person name="Pangilinan J."/>
            <person name="Peng Y."/>
            <person name="Qiu H."/>
            <person name="Shu S."/>
            <person name="Singer J.T."/>
            <person name="Smith A.G."/>
            <person name="Sprecher B.N."/>
            <person name="Wagner V."/>
            <person name="Wang W."/>
            <person name="Wang Z.-Y."/>
            <person name="Yan J."/>
            <person name="Yarish C."/>
            <person name="Zoeuner-Riek S."/>
            <person name="Zhuang Y."/>
            <person name="Zou Y."/>
            <person name="Lindquist E.A."/>
            <person name="Grimwood J."/>
            <person name="Barry K."/>
            <person name="Rokhsar D.S."/>
            <person name="Schmutz J."/>
            <person name="Stiller J.W."/>
            <person name="Grossman A.R."/>
            <person name="Prochnik S.E."/>
        </authorList>
    </citation>
    <scope>NUCLEOTIDE SEQUENCE [LARGE SCALE GENOMIC DNA]</scope>
    <source>
        <strain evidence="1">4086291</strain>
    </source>
</reference>
<sequence>MAFDLDASQQSAWEGFLAGKNVGLFGRAGCGKSAVLTRAIAHARRVHGVDQMIDGQTLHKFLQVGIAELPKERVLEKVKANLFVRAEVTKTTVIFIDELPLIAARWISVLEYVVRQLAPGVRHGRPWVGGDPLQLGPVHTRTTRHDAPVFMCRICRDSFLSATACWLERQLVRRSYRVRKGEVTDVDLMVLNATSDGVTADEWDRRTQLRALNVHVNAFNKDKLSRLAGAEYVFKCRDEIAPGLTHPARRAYAQRCMQQVAPPSVALKPGAVVLTTREVDGEVKECRGLSVVCEFSGRLVKVAVAAFDVIDNCGTRLATRHAMPLILAWAMTIHRAQGATLNTLAIDFGQLNWRLEGLVYSGLFRCRTLEGLFVRVLR</sequence>
<proteinExistence type="predicted"/>
<organism evidence="1 2">
    <name type="scientific">Porphyra umbilicalis</name>
    <name type="common">Purple laver</name>
    <name type="synonym">Red alga</name>
    <dbReference type="NCBI Taxonomy" id="2786"/>
    <lineage>
        <taxon>Eukaryota</taxon>
        <taxon>Rhodophyta</taxon>
        <taxon>Bangiophyceae</taxon>
        <taxon>Bangiales</taxon>
        <taxon>Bangiaceae</taxon>
        <taxon>Porphyra</taxon>
    </lineage>
</organism>
<keyword evidence="2" id="KW-1185">Reference proteome</keyword>
<gene>
    <name evidence="1" type="ORF">BU14_0074s0072</name>
</gene>
<dbReference type="InterPro" id="IPR051055">
    <property type="entry name" value="PIF1_helicase"/>
</dbReference>
<dbReference type="Gene3D" id="3.40.50.300">
    <property type="entry name" value="P-loop containing nucleotide triphosphate hydrolases"/>
    <property type="match status" value="1"/>
</dbReference>
<dbReference type="AlphaFoldDB" id="A0A1X6PFK3"/>
<feature type="non-terminal residue" evidence="1">
    <location>
        <position position="378"/>
    </location>
</feature>
<evidence type="ECO:0008006" key="3">
    <source>
        <dbReference type="Google" id="ProtNLM"/>
    </source>
</evidence>
<accession>A0A1X6PFK3</accession>
<dbReference type="EMBL" id="KV918788">
    <property type="protein sequence ID" value="OSX79642.1"/>
    <property type="molecule type" value="Genomic_DNA"/>
</dbReference>
<name>A0A1X6PFK3_PORUM</name>
<dbReference type="SUPFAM" id="SSF52540">
    <property type="entry name" value="P-loop containing nucleoside triphosphate hydrolases"/>
    <property type="match status" value="2"/>
</dbReference>
<dbReference type="InterPro" id="IPR027417">
    <property type="entry name" value="P-loop_NTPase"/>
</dbReference>
<dbReference type="PANTHER" id="PTHR47642">
    <property type="entry name" value="ATP-DEPENDENT DNA HELICASE"/>
    <property type="match status" value="1"/>
</dbReference>
<dbReference type="OrthoDB" id="10050764at2759"/>
<evidence type="ECO:0000313" key="1">
    <source>
        <dbReference type="EMBL" id="OSX79642.1"/>
    </source>
</evidence>
<evidence type="ECO:0000313" key="2">
    <source>
        <dbReference type="Proteomes" id="UP000218209"/>
    </source>
</evidence>
<dbReference type="CDD" id="cd18809">
    <property type="entry name" value="SF1_C_RecD"/>
    <property type="match status" value="1"/>
</dbReference>
<dbReference type="Proteomes" id="UP000218209">
    <property type="component" value="Unassembled WGS sequence"/>
</dbReference>